<organism evidence="2 3">
    <name type="scientific">Halomonas litopenaei</name>
    <dbReference type="NCBI Taxonomy" id="2109328"/>
    <lineage>
        <taxon>Bacteria</taxon>
        <taxon>Pseudomonadati</taxon>
        <taxon>Pseudomonadota</taxon>
        <taxon>Gammaproteobacteria</taxon>
        <taxon>Oceanospirillales</taxon>
        <taxon>Halomonadaceae</taxon>
        <taxon>Halomonas</taxon>
    </lineage>
</organism>
<gene>
    <name evidence="2" type="ORF">C6W88_18440</name>
</gene>
<evidence type="ECO:0000313" key="3">
    <source>
        <dbReference type="Proteomes" id="UP000241895"/>
    </source>
</evidence>
<keyword evidence="1" id="KW-1133">Transmembrane helix</keyword>
<dbReference type="SUPFAM" id="SSF54523">
    <property type="entry name" value="Pili subunits"/>
    <property type="match status" value="1"/>
</dbReference>
<dbReference type="Pfam" id="PF07963">
    <property type="entry name" value="N_methyl"/>
    <property type="match status" value="1"/>
</dbReference>
<dbReference type="InterPro" id="IPR045584">
    <property type="entry name" value="Pilin-like"/>
</dbReference>
<keyword evidence="1" id="KW-0812">Transmembrane</keyword>
<dbReference type="Pfam" id="PF16732">
    <property type="entry name" value="ComP_DUS"/>
    <property type="match status" value="1"/>
</dbReference>
<dbReference type="InterPro" id="IPR012902">
    <property type="entry name" value="N_methyl_site"/>
</dbReference>
<feature type="transmembrane region" description="Helical" evidence="1">
    <location>
        <begin position="50"/>
        <end position="71"/>
    </location>
</feature>
<comment type="caution">
    <text evidence="2">The sequence shown here is derived from an EMBL/GenBank/DDBJ whole genome shotgun (WGS) entry which is preliminary data.</text>
</comment>
<evidence type="ECO:0000256" key="1">
    <source>
        <dbReference type="SAM" id="Phobius"/>
    </source>
</evidence>
<keyword evidence="1" id="KW-0472">Membrane</keyword>
<name>A0ABX5IV53_9GAMM</name>
<evidence type="ECO:0000313" key="2">
    <source>
        <dbReference type="EMBL" id="PTL92023.1"/>
    </source>
</evidence>
<keyword evidence="3" id="KW-1185">Reference proteome</keyword>
<reference evidence="2 3" key="1">
    <citation type="submission" date="2018-03" db="EMBL/GenBank/DDBJ databases">
        <authorList>
            <person name="Zhou J."/>
            <person name="Li X."/>
            <person name="Xue M."/>
            <person name="Yin J."/>
        </authorList>
    </citation>
    <scope>NUCLEOTIDE SEQUENCE [LARGE SCALE GENOMIC DNA]</scope>
    <source>
        <strain evidence="2 3">SYSU ZJ2214</strain>
    </source>
</reference>
<accession>A0ABX5IV53</accession>
<dbReference type="EMBL" id="PXNS01000013">
    <property type="protein sequence ID" value="PTL92023.1"/>
    <property type="molecule type" value="Genomic_DNA"/>
</dbReference>
<proteinExistence type="predicted"/>
<dbReference type="NCBIfam" id="TIGR02532">
    <property type="entry name" value="IV_pilin_GFxxxE"/>
    <property type="match status" value="1"/>
</dbReference>
<dbReference type="Gene3D" id="3.30.700.10">
    <property type="entry name" value="Glycoprotein, Type 4 Pilin"/>
    <property type="match status" value="1"/>
</dbReference>
<protein>
    <submittedName>
        <fullName evidence="2">Methylation site containing protein</fullName>
    </submittedName>
</protein>
<dbReference type="InterPro" id="IPR031982">
    <property type="entry name" value="PilE-like"/>
</dbReference>
<dbReference type="Proteomes" id="UP000241895">
    <property type="component" value="Unassembled WGS sequence"/>
</dbReference>
<sequence>MQGIRKTRGSIYAQTRWDEHGFSELDQKVSAASTRASSPGSMERQGGFTLIELLLCIAIIGLLASVAYPMYTEHLRETRVADGRALLMTTASSLERCYSRDQAYDIAACDGLERPSESGFYQLSVERHPGRYFLEARALDAQSVKEGCDSLTMDQTGERAPDDCW</sequence>